<dbReference type="SUPFAM" id="SSF81923">
    <property type="entry name" value="Double Clp-N motif"/>
    <property type="match status" value="1"/>
</dbReference>
<evidence type="ECO:0000313" key="4">
    <source>
        <dbReference type="Proteomes" id="UP000636960"/>
    </source>
</evidence>
<dbReference type="RefSeq" id="WP_203781705.1">
    <property type="nucleotide sequence ID" value="NZ_BOMV01000028.1"/>
</dbReference>
<dbReference type="Gene3D" id="1.10.1780.10">
    <property type="entry name" value="Clp, N-terminal domain"/>
    <property type="match status" value="1"/>
</dbReference>
<evidence type="ECO:0000313" key="3">
    <source>
        <dbReference type="EMBL" id="GIE95405.1"/>
    </source>
</evidence>
<dbReference type="Proteomes" id="UP000636960">
    <property type="component" value="Unassembled WGS sequence"/>
</dbReference>
<dbReference type="InterPro" id="IPR036628">
    <property type="entry name" value="Clp_N_dom_sf"/>
</dbReference>
<protein>
    <recommendedName>
        <fullName evidence="2">Clp R domain-containing protein</fullName>
    </recommendedName>
</protein>
<reference evidence="3" key="1">
    <citation type="submission" date="2021-01" db="EMBL/GenBank/DDBJ databases">
        <title>Whole genome shotgun sequence of Actinoplanes rishiriensis NBRC 108556.</title>
        <authorList>
            <person name="Komaki H."/>
            <person name="Tamura T."/>
        </authorList>
    </citation>
    <scope>NUCLEOTIDE SEQUENCE</scope>
    <source>
        <strain evidence="3">NBRC 108556</strain>
    </source>
</reference>
<dbReference type="PROSITE" id="PS51903">
    <property type="entry name" value="CLP_R"/>
    <property type="match status" value="1"/>
</dbReference>
<keyword evidence="1" id="KW-0677">Repeat</keyword>
<keyword evidence="4" id="KW-1185">Reference proteome</keyword>
<accession>A0A919MX71</accession>
<evidence type="ECO:0000256" key="1">
    <source>
        <dbReference type="PROSITE-ProRule" id="PRU01251"/>
    </source>
</evidence>
<name>A0A919MX71_9ACTN</name>
<comment type="caution">
    <text evidence="3">The sequence shown here is derived from an EMBL/GenBank/DDBJ whole genome shotgun (WGS) entry which is preliminary data.</text>
</comment>
<evidence type="ECO:0000259" key="2">
    <source>
        <dbReference type="PROSITE" id="PS51903"/>
    </source>
</evidence>
<dbReference type="InterPro" id="IPR004176">
    <property type="entry name" value="Clp_R_N"/>
</dbReference>
<gene>
    <name evidence="3" type="ORF">Ari01nite_28700</name>
</gene>
<sequence length="144" mass="15538">MIHDQSALSHLDNLGKRAVILARRRAEESQSEGIAPEHLLLALLALRKGLAARTVANLSGSPDQVTEVRGRRPSPSHLPFTAATEEGLVRAAEQARQWGDDHIGTEHMLLGLLAATDNAAVRRLREAGVTYQAASAEIIRLRAA</sequence>
<dbReference type="EMBL" id="BOMV01000028">
    <property type="protein sequence ID" value="GIE95405.1"/>
    <property type="molecule type" value="Genomic_DNA"/>
</dbReference>
<proteinExistence type="predicted"/>
<dbReference type="Pfam" id="PF02861">
    <property type="entry name" value="Clp_N"/>
    <property type="match status" value="1"/>
</dbReference>
<dbReference type="AlphaFoldDB" id="A0A919MX71"/>
<feature type="domain" description="Clp R" evidence="2">
    <location>
        <begin position="8"/>
        <end position="144"/>
    </location>
</feature>
<organism evidence="3 4">
    <name type="scientific">Paractinoplanes rishiriensis</name>
    <dbReference type="NCBI Taxonomy" id="1050105"/>
    <lineage>
        <taxon>Bacteria</taxon>
        <taxon>Bacillati</taxon>
        <taxon>Actinomycetota</taxon>
        <taxon>Actinomycetes</taxon>
        <taxon>Micromonosporales</taxon>
        <taxon>Micromonosporaceae</taxon>
        <taxon>Paractinoplanes</taxon>
    </lineage>
</organism>